<gene>
    <name evidence="1" type="ORF">HHL23_02645</name>
</gene>
<dbReference type="AlphaFoldDB" id="A0A7Y0FQT1"/>
<dbReference type="RefSeq" id="WP_169233265.1">
    <property type="nucleotide sequence ID" value="NZ_JABBGI010000002.1"/>
</dbReference>
<sequence>MASQNPVINQNGTASIKSGQFCTWNTANGTNATITIANSSRSNVLKFAISGAPASGIIVDDPSQPRSVFDGVYSLKPNSPNVVVTAFGDFGGSTVTITNITNAQNDAEATIQCQTS</sequence>
<proteinExistence type="predicted"/>
<dbReference type="Proteomes" id="UP000544054">
    <property type="component" value="Unassembled WGS sequence"/>
</dbReference>
<dbReference type="EMBL" id="JABBGI010000002">
    <property type="protein sequence ID" value="NML68699.1"/>
    <property type="molecule type" value="Genomic_DNA"/>
</dbReference>
<comment type="caution">
    <text evidence="1">The sequence shown here is derived from an EMBL/GenBank/DDBJ whole genome shotgun (WGS) entry which is preliminary data.</text>
</comment>
<protein>
    <submittedName>
        <fullName evidence="1">Uncharacterized protein</fullName>
    </submittedName>
</protein>
<evidence type="ECO:0000313" key="2">
    <source>
        <dbReference type="Proteomes" id="UP000544054"/>
    </source>
</evidence>
<name>A0A7Y0FQT1_9FLAO</name>
<organism evidence="1 2">
    <name type="scientific">Chryseobacterium antibioticum</name>
    <dbReference type="NCBI Taxonomy" id="2728847"/>
    <lineage>
        <taxon>Bacteria</taxon>
        <taxon>Pseudomonadati</taxon>
        <taxon>Bacteroidota</taxon>
        <taxon>Flavobacteriia</taxon>
        <taxon>Flavobacteriales</taxon>
        <taxon>Weeksellaceae</taxon>
        <taxon>Chryseobacterium group</taxon>
        <taxon>Chryseobacterium</taxon>
    </lineage>
</organism>
<keyword evidence="2" id="KW-1185">Reference proteome</keyword>
<evidence type="ECO:0000313" key="1">
    <source>
        <dbReference type="EMBL" id="NML68699.1"/>
    </source>
</evidence>
<reference evidence="1 2" key="1">
    <citation type="submission" date="2020-04" db="EMBL/GenBank/DDBJ databases">
        <title>Chryseobacterium sp. RP-3-3 sp. nov., isolated from Jeju soil.</title>
        <authorList>
            <person name="Dahal R.H."/>
        </authorList>
    </citation>
    <scope>NUCLEOTIDE SEQUENCE [LARGE SCALE GENOMIC DNA]</scope>
    <source>
        <strain evidence="1 2">RP-3-3</strain>
    </source>
</reference>
<accession>A0A7Y0FQT1</accession>